<protein>
    <submittedName>
        <fullName evidence="9">M28 family peptidase</fullName>
    </submittedName>
</protein>
<dbReference type="Gene3D" id="3.40.630.10">
    <property type="entry name" value="Zn peptidases"/>
    <property type="match status" value="1"/>
</dbReference>
<dbReference type="InterPro" id="IPR046450">
    <property type="entry name" value="PA_dom_sf"/>
</dbReference>
<keyword evidence="4 7" id="KW-0732">Signal</keyword>
<evidence type="ECO:0000256" key="1">
    <source>
        <dbReference type="ARBA" id="ARBA00022438"/>
    </source>
</evidence>
<evidence type="ECO:0000256" key="2">
    <source>
        <dbReference type="ARBA" id="ARBA00022670"/>
    </source>
</evidence>
<dbReference type="PROSITE" id="PS51257">
    <property type="entry name" value="PROKAR_LIPOPROTEIN"/>
    <property type="match status" value="1"/>
</dbReference>
<name>A0ABV7E5N7_9SPHN</name>
<keyword evidence="10" id="KW-1185">Reference proteome</keyword>
<proteinExistence type="predicted"/>
<dbReference type="PANTHER" id="PTHR12147">
    <property type="entry name" value="METALLOPEPTIDASE M28 FAMILY MEMBER"/>
    <property type="match status" value="1"/>
</dbReference>
<evidence type="ECO:0000256" key="7">
    <source>
        <dbReference type="SAM" id="SignalP"/>
    </source>
</evidence>
<evidence type="ECO:0000256" key="6">
    <source>
        <dbReference type="ARBA" id="ARBA00022833"/>
    </source>
</evidence>
<feature type="domain" description="Peptidase M28" evidence="8">
    <location>
        <begin position="303"/>
        <end position="519"/>
    </location>
</feature>
<organism evidence="9 10">
    <name type="scientific">Alteraurantiacibacter palmitatis</name>
    <dbReference type="NCBI Taxonomy" id="2054628"/>
    <lineage>
        <taxon>Bacteria</taxon>
        <taxon>Pseudomonadati</taxon>
        <taxon>Pseudomonadota</taxon>
        <taxon>Alphaproteobacteria</taxon>
        <taxon>Sphingomonadales</taxon>
        <taxon>Erythrobacteraceae</taxon>
        <taxon>Alteraurantiacibacter</taxon>
    </lineage>
</organism>
<evidence type="ECO:0000313" key="9">
    <source>
        <dbReference type="EMBL" id="MFC3097988.1"/>
    </source>
</evidence>
<feature type="signal peptide" evidence="7">
    <location>
        <begin position="1"/>
        <end position="16"/>
    </location>
</feature>
<dbReference type="InterPro" id="IPR007484">
    <property type="entry name" value="Peptidase_M28"/>
</dbReference>
<dbReference type="InterPro" id="IPR045175">
    <property type="entry name" value="M28_fam"/>
</dbReference>
<dbReference type="Proteomes" id="UP001595456">
    <property type="component" value="Unassembled WGS sequence"/>
</dbReference>
<keyword evidence="5" id="KW-0378">Hydrolase</keyword>
<reference evidence="10" key="1">
    <citation type="journal article" date="2019" name="Int. J. Syst. Evol. Microbiol.">
        <title>The Global Catalogue of Microorganisms (GCM) 10K type strain sequencing project: providing services to taxonomists for standard genome sequencing and annotation.</title>
        <authorList>
            <consortium name="The Broad Institute Genomics Platform"/>
            <consortium name="The Broad Institute Genome Sequencing Center for Infectious Disease"/>
            <person name="Wu L."/>
            <person name="Ma J."/>
        </authorList>
    </citation>
    <scope>NUCLEOTIDE SEQUENCE [LARGE SCALE GENOMIC DNA]</scope>
    <source>
        <strain evidence="10">KCTC 52607</strain>
    </source>
</reference>
<evidence type="ECO:0000256" key="3">
    <source>
        <dbReference type="ARBA" id="ARBA00022723"/>
    </source>
</evidence>
<comment type="caution">
    <text evidence="9">The sequence shown here is derived from an EMBL/GenBank/DDBJ whole genome shotgun (WGS) entry which is preliminary data.</text>
</comment>
<dbReference type="Gene3D" id="3.50.30.30">
    <property type="match status" value="1"/>
</dbReference>
<dbReference type="PANTHER" id="PTHR12147:SF56">
    <property type="entry name" value="AMINOPEPTIDASE YDR415C-RELATED"/>
    <property type="match status" value="1"/>
</dbReference>
<evidence type="ECO:0000256" key="4">
    <source>
        <dbReference type="ARBA" id="ARBA00022729"/>
    </source>
</evidence>
<evidence type="ECO:0000256" key="5">
    <source>
        <dbReference type="ARBA" id="ARBA00022801"/>
    </source>
</evidence>
<dbReference type="SUPFAM" id="SSF53187">
    <property type="entry name" value="Zn-dependent exopeptidases"/>
    <property type="match status" value="1"/>
</dbReference>
<gene>
    <name evidence="9" type="ORF">ACFODU_09285</name>
</gene>
<keyword evidence="2" id="KW-0645">Protease</keyword>
<dbReference type="Pfam" id="PF04389">
    <property type="entry name" value="Peptidase_M28"/>
    <property type="match status" value="1"/>
</dbReference>
<evidence type="ECO:0000259" key="8">
    <source>
        <dbReference type="Pfam" id="PF04389"/>
    </source>
</evidence>
<evidence type="ECO:0000313" key="10">
    <source>
        <dbReference type="Proteomes" id="UP001595456"/>
    </source>
</evidence>
<sequence>MRSPLLLAALCGLALAGCATTGAPAPLIANGEIPLERWQSLSRTLSSDEFEGRAPGTRGEELTLAALADAFAAAGLQPGNRGSWFQDVPLVEITGHSHAPFVVRGASGPAIALAYSDDWAGVTYREAAEITLPASEIVFVGYGINAPEKGWNDYAGVDMRGKIALILVNDPDYASETLDGPFGGRAMTYYGRWTYKFEEAARQGAAAALIVHDTFPAAYGWNVVQSGWTGPQSRARTADGGAGEALLNGWVQLDAARRIMTAAGQDPDRLMEAARQPGFRAVPLGLTGATSFANTIRPYASRNVIGVLPGRGRAQEYVLHTAHWDHMGRCPANAAGDDICNGAIDNAVGTAALAALAEAHVKAGPTLRTQVFLAVTAEEAGLLGSEYYAANPVFPLESTAGGLNIDALFVSGEARDVIAIGAGKSDLDDYLSAALATQGRRLSPDTAPQAGRYYRSDHFSMAKRGVPMLYLKSGIDLIDGGEEAGLAWGRAYDAVYHGPDDEFDESWDWRGAMRDLQLYFTLGRMLGDSADWPNWRTGDEFRQLRDAACAASRRGC</sequence>
<dbReference type="RefSeq" id="WP_336925466.1">
    <property type="nucleotide sequence ID" value="NZ_JBANRO010000004.1"/>
</dbReference>
<feature type="chain" id="PRO_5046516202" evidence="7">
    <location>
        <begin position="17"/>
        <end position="556"/>
    </location>
</feature>
<dbReference type="EMBL" id="JBHRST010000013">
    <property type="protein sequence ID" value="MFC3097988.1"/>
    <property type="molecule type" value="Genomic_DNA"/>
</dbReference>
<keyword evidence="6" id="KW-0862">Zinc</keyword>
<dbReference type="SUPFAM" id="SSF52025">
    <property type="entry name" value="PA domain"/>
    <property type="match status" value="1"/>
</dbReference>
<accession>A0ABV7E5N7</accession>
<keyword evidence="1" id="KW-0031">Aminopeptidase</keyword>
<keyword evidence="3" id="KW-0479">Metal-binding</keyword>